<dbReference type="Proteomes" id="UP000269199">
    <property type="component" value="Chromosome"/>
</dbReference>
<dbReference type="GO" id="GO:0042834">
    <property type="term" value="F:peptidoglycan binding"/>
    <property type="evidence" value="ECO:0007669"/>
    <property type="project" value="InterPro"/>
</dbReference>
<dbReference type="SUPFAM" id="SSF110997">
    <property type="entry name" value="Sporulation related repeat"/>
    <property type="match status" value="1"/>
</dbReference>
<dbReference type="Pfam" id="PF05036">
    <property type="entry name" value="SPOR"/>
    <property type="match status" value="1"/>
</dbReference>
<sequence length="180" mass="17853">MAKLGFILLVVLFGSLMFIAGTLAPAGIGQGLNQAAEQVMAALPWRKTEQKLEAGVAKGAPAHLAPPAVAVGASKATPLAASSLLIPIVPPAGSTYGLQAGQFLVAGEADTLASSIKAARLPAQQIANVQDQGGTLWTVVAVGPYGSLDDVNAANAAVAAQLGLPGPLPVLLLPAPPAKS</sequence>
<dbReference type="EMBL" id="CP024996">
    <property type="protein sequence ID" value="AYR24591.1"/>
    <property type="molecule type" value="Genomic_DNA"/>
</dbReference>
<name>A0AAD0XFU8_9BURK</name>
<dbReference type="Gene3D" id="3.30.70.1070">
    <property type="entry name" value="Sporulation related repeat"/>
    <property type="match status" value="1"/>
</dbReference>
<evidence type="ECO:0000259" key="1">
    <source>
        <dbReference type="PROSITE" id="PS51724"/>
    </source>
</evidence>
<dbReference type="PROSITE" id="PS51724">
    <property type="entry name" value="SPOR"/>
    <property type="match status" value="1"/>
</dbReference>
<reference evidence="2 3" key="1">
    <citation type="submission" date="2017-11" db="EMBL/GenBank/DDBJ databases">
        <title>Complete genome sequence of Herbaspirillum rubrisubalbicans DSM 11543.</title>
        <authorList>
            <person name="Chen M."/>
            <person name="An Q."/>
        </authorList>
    </citation>
    <scope>NUCLEOTIDE SEQUENCE [LARGE SCALE GENOMIC DNA]</scope>
    <source>
        <strain evidence="2 3">DSM 11543</strain>
    </source>
</reference>
<feature type="domain" description="SPOR" evidence="1">
    <location>
        <begin position="90"/>
        <end position="171"/>
    </location>
</feature>
<evidence type="ECO:0000313" key="3">
    <source>
        <dbReference type="Proteomes" id="UP000269199"/>
    </source>
</evidence>
<accession>A0AAD0XFU8</accession>
<organism evidence="2 3">
    <name type="scientific">Herbaspirillum rubrisubalbicans</name>
    <dbReference type="NCBI Taxonomy" id="80842"/>
    <lineage>
        <taxon>Bacteria</taxon>
        <taxon>Pseudomonadati</taxon>
        <taxon>Pseudomonadota</taxon>
        <taxon>Betaproteobacteria</taxon>
        <taxon>Burkholderiales</taxon>
        <taxon>Oxalobacteraceae</taxon>
        <taxon>Herbaspirillum</taxon>
    </lineage>
</organism>
<dbReference type="AlphaFoldDB" id="A0AAD0XFU8"/>
<evidence type="ECO:0000313" key="2">
    <source>
        <dbReference type="EMBL" id="AYR24591.1"/>
    </source>
</evidence>
<protein>
    <submittedName>
        <fullName evidence="2">SPOR domain-containing protein</fullName>
    </submittedName>
</protein>
<dbReference type="RefSeq" id="WP_061789593.1">
    <property type="nucleotide sequence ID" value="NZ_CP024996.1"/>
</dbReference>
<proteinExistence type="predicted"/>
<gene>
    <name evidence="2" type="ORF">RC54_12505</name>
</gene>
<dbReference type="InterPro" id="IPR036680">
    <property type="entry name" value="SPOR-like_sf"/>
</dbReference>
<dbReference type="InterPro" id="IPR007730">
    <property type="entry name" value="SPOR-like_dom"/>
</dbReference>